<evidence type="ECO:0000313" key="4">
    <source>
        <dbReference type="Proteomes" id="UP000319143"/>
    </source>
</evidence>
<evidence type="ECO:0000259" key="2">
    <source>
        <dbReference type="Pfam" id="PF02129"/>
    </source>
</evidence>
<feature type="domain" description="Xaa-Pro dipeptidyl-peptidase-like" evidence="2">
    <location>
        <begin position="115"/>
        <end position="266"/>
    </location>
</feature>
<dbReference type="InterPro" id="IPR029058">
    <property type="entry name" value="AB_hydrolase_fold"/>
</dbReference>
<organism evidence="3 4">
    <name type="scientific">Novipirellula artificiosorum</name>
    <dbReference type="NCBI Taxonomy" id="2528016"/>
    <lineage>
        <taxon>Bacteria</taxon>
        <taxon>Pseudomonadati</taxon>
        <taxon>Planctomycetota</taxon>
        <taxon>Planctomycetia</taxon>
        <taxon>Pirellulales</taxon>
        <taxon>Pirellulaceae</taxon>
        <taxon>Novipirellula</taxon>
    </lineage>
</organism>
<evidence type="ECO:0000256" key="1">
    <source>
        <dbReference type="SAM" id="SignalP"/>
    </source>
</evidence>
<dbReference type="PANTHER" id="PTHR47381">
    <property type="entry name" value="ALPHA/BETA-HYDROLASES SUPERFAMILY PROTEIN"/>
    <property type="match status" value="1"/>
</dbReference>
<sequence precursor="true">MYRSHVVFVLLLVLLQPQSVQATDAVSSTEQGDRLVAEYFSSETAKLTDGAFAGIETLEDWTSRRDRYRRELEEMLGLFPMPERTELHPVVTGTLEGEGFVVERLHFQSSPGLYVTANLYRPSERSGSLPAILYVCGHGREQKDGVSLGNKTHYQHHGAWFARNGYVCLMIDTIQLGEIEGLHHGTYRHNLWWWNNRGYTPAGVEAWNSIRAIDYLQSRDEVDPDRIGMTGRSGGGAYSWWAAALDERIKVAVPVAGITSLKNHVVDGCVEGHCDCMFMVNTYRWDYPMVAALVAPRPLLISNTDKDEIFPLDGVVDVHLKVRQIYKLYGAEANLGLQITEGPHQDTQELRVHAFRWFNRHLKQDESLIETTAIPFFETQQLRVFEELPADEVVTTIQETFVPKVLMDELPRGKAERQDAFARWTGDLREKCFRGWPEPSEPVEIQVLSEVDQDAFHLRAIDYTAQTPYRLTMYVLESIPPDPPRVPQRPAVEVRVLDSKGWDEVAPALAHVFPNQVVTAAPDAKAWQALAQTMQGKSIVMIAPRGVGPTQWTRDEKERIHIRRRFMLLGQTVAGMQIFDVCQALRAASQVQSLGGGQRDLVGRGESAVWALYASLFVDGIRNLELRDLPMSNRDAPDLLNVSRYVEIPQLLMMADDRVEKLVVEQE</sequence>
<feature type="chain" id="PRO_5022801647" evidence="1">
    <location>
        <begin position="23"/>
        <end position="667"/>
    </location>
</feature>
<dbReference type="Pfam" id="PF02129">
    <property type="entry name" value="Peptidase_S15"/>
    <property type="match status" value="1"/>
</dbReference>
<evidence type="ECO:0000313" key="3">
    <source>
        <dbReference type="EMBL" id="TWU41109.1"/>
    </source>
</evidence>
<keyword evidence="1" id="KW-0732">Signal</keyword>
<comment type="caution">
    <text evidence="3">The sequence shown here is derived from an EMBL/GenBank/DDBJ whole genome shotgun (WGS) entry which is preliminary data.</text>
</comment>
<dbReference type="RefSeq" id="WP_146525599.1">
    <property type="nucleotide sequence ID" value="NZ_SJPV01000002.1"/>
</dbReference>
<reference evidence="3 4" key="1">
    <citation type="submission" date="2019-02" db="EMBL/GenBank/DDBJ databases">
        <title>Deep-cultivation of Planctomycetes and their phenomic and genomic characterization uncovers novel biology.</title>
        <authorList>
            <person name="Wiegand S."/>
            <person name="Jogler M."/>
            <person name="Boedeker C."/>
            <person name="Pinto D."/>
            <person name="Vollmers J."/>
            <person name="Rivas-Marin E."/>
            <person name="Kohn T."/>
            <person name="Peeters S.H."/>
            <person name="Heuer A."/>
            <person name="Rast P."/>
            <person name="Oberbeckmann S."/>
            <person name="Bunk B."/>
            <person name="Jeske O."/>
            <person name="Meyerdierks A."/>
            <person name="Storesund J.E."/>
            <person name="Kallscheuer N."/>
            <person name="Luecker S."/>
            <person name="Lage O.M."/>
            <person name="Pohl T."/>
            <person name="Merkel B.J."/>
            <person name="Hornburger P."/>
            <person name="Mueller R.-W."/>
            <person name="Bruemmer F."/>
            <person name="Labrenz M."/>
            <person name="Spormann A.M."/>
            <person name="Op Den Camp H."/>
            <person name="Overmann J."/>
            <person name="Amann R."/>
            <person name="Jetten M.S.M."/>
            <person name="Mascher T."/>
            <person name="Medema M.H."/>
            <person name="Devos D.P."/>
            <person name="Kaster A.-K."/>
            <person name="Ovreas L."/>
            <person name="Rohde M."/>
            <person name="Galperin M.Y."/>
            <person name="Jogler C."/>
        </authorList>
    </citation>
    <scope>NUCLEOTIDE SEQUENCE [LARGE SCALE GENOMIC DNA]</scope>
    <source>
        <strain evidence="3 4">Poly41</strain>
    </source>
</reference>
<feature type="signal peptide" evidence="1">
    <location>
        <begin position="1"/>
        <end position="22"/>
    </location>
</feature>
<accession>A0A5C6E1T4</accession>
<keyword evidence="4" id="KW-1185">Reference proteome</keyword>
<dbReference type="Gene3D" id="3.40.50.1820">
    <property type="entry name" value="alpha/beta hydrolase"/>
    <property type="match status" value="2"/>
</dbReference>
<dbReference type="Proteomes" id="UP000319143">
    <property type="component" value="Unassembled WGS sequence"/>
</dbReference>
<dbReference type="PANTHER" id="PTHR47381:SF3">
    <property type="entry name" value="ALPHA_BETA-HYDROLASES SUPERFAMILY PROTEIN"/>
    <property type="match status" value="1"/>
</dbReference>
<dbReference type="EMBL" id="SJPV01000002">
    <property type="protein sequence ID" value="TWU41109.1"/>
    <property type="molecule type" value="Genomic_DNA"/>
</dbReference>
<name>A0A5C6E1T4_9BACT</name>
<dbReference type="SUPFAM" id="SSF53474">
    <property type="entry name" value="alpha/beta-Hydrolases"/>
    <property type="match status" value="1"/>
</dbReference>
<dbReference type="InterPro" id="IPR000383">
    <property type="entry name" value="Xaa-Pro-like_dom"/>
</dbReference>
<dbReference type="GO" id="GO:0016787">
    <property type="term" value="F:hydrolase activity"/>
    <property type="evidence" value="ECO:0007669"/>
    <property type="project" value="InterPro"/>
</dbReference>
<gene>
    <name evidence="3" type="ORF">Poly41_19470</name>
</gene>
<dbReference type="OrthoDB" id="244125at2"/>
<protein>
    <submittedName>
        <fullName evidence="3">Acetyl xylan esterase (AXE1)</fullName>
    </submittedName>
</protein>
<dbReference type="AlphaFoldDB" id="A0A5C6E1T4"/>
<proteinExistence type="predicted"/>